<protein>
    <submittedName>
        <fullName evidence="2">Uncharacterized protein</fullName>
    </submittedName>
</protein>
<accession>A0A1Y2IXW0</accession>
<feature type="region of interest" description="Disordered" evidence="1">
    <location>
        <begin position="132"/>
        <end position="160"/>
    </location>
</feature>
<evidence type="ECO:0000256" key="1">
    <source>
        <dbReference type="SAM" id="MobiDB-lite"/>
    </source>
</evidence>
<reference evidence="2 3" key="1">
    <citation type="journal article" date="2015" name="Biotechnol. Biofuels">
        <title>Enhanced degradation of softwood versus hardwood by the white-rot fungus Pycnoporus coccineus.</title>
        <authorList>
            <person name="Couturier M."/>
            <person name="Navarro D."/>
            <person name="Chevret D."/>
            <person name="Henrissat B."/>
            <person name="Piumi F."/>
            <person name="Ruiz-Duenas F.J."/>
            <person name="Martinez A.T."/>
            <person name="Grigoriev I.V."/>
            <person name="Riley R."/>
            <person name="Lipzen A."/>
            <person name="Berrin J.G."/>
            <person name="Master E.R."/>
            <person name="Rosso M.N."/>
        </authorList>
    </citation>
    <scope>NUCLEOTIDE SEQUENCE [LARGE SCALE GENOMIC DNA]</scope>
    <source>
        <strain evidence="2 3">BRFM310</strain>
    </source>
</reference>
<dbReference type="Proteomes" id="UP000193067">
    <property type="component" value="Unassembled WGS sequence"/>
</dbReference>
<name>A0A1Y2IXW0_TRAC3</name>
<proteinExistence type="predicted"/>
<gene>
    <name evidence="2" type="ORF">PYCCODRAFT_1065885</name>
</gene>
<evidence type="ECO:0000313" key="2">
    <source>
        <dbReference type="EMBL" id="OSD05970.1"/>
    </source>
</evidence>
<evidence type="ECO:0000313" key="3">
    <source>
        <dbReference type="Proteomes" id="UP000193067"/>
    </source>
</evidence>
<dbReference type="STRING" id="1353009.A0A1Y2IXW0"/>
<feature type="compositionally biased region" description="Low complexity" evidence="1">
    <location>
        <begin position="137"/>
        <end position="158"/>
    </location>
</feature>
<dbReference type="EMBL" id="KZ084091">
    <property type="protein sequence ID" value="OSD05970.1"/>
    <property type="molecule type" value="Genomic_DNA"/>
</dbReference>
<feature type="compositionally biased region" description="Low complexity" evidence="1">
    <location>
        <begin position="32"/>
        <end position="49"/>
    </location>
</feature>
<sequence length="679" mass="75443">MEMPMPITGAVGNPTKARLAQRSQQPPPPPAASAAGALPSQKQSLSSFSFKKKSARAAAPPPLQTDSPTLPTHTPEVVQSPVSMNPAAPQPAGEAKRPPIPLPRRNTIRPQPRDSLPEVDQFLSNIMPPELAAPMREGSTPETPTTPTLPTGPGKSKPQLPRIAKKWRWSGDMYMDVSRERSEKVCGIALHDPTEPLPNGLRFSICLKEDDIRLSAFRELSELPIFLEACQRVQQFAKVGPRGDEDGDAVKQLGVYMMKRSLFCYAHLYLDDTSAALLLVFPAGHPLAAKYLKAPPGSAGDSLLQAALVPWELTAKEFCRSDWSPRTNTLDSALDPAFVPVFDSEGRKVVSQRRFHQALHILGFPKTLYDFMSAPNHPYCIWHAPGDATKSGVGYETLLLKEILSTCASQDNGHKSDVRVIFAHVGSLDKLYCLPALAERRAKRPELRFFTYGTHPSVPRERWGMREIFPLAGGIVTFTPSAIIQGHFRLFKRIRQIAEHPTWDCYVLPSVVAMVAKLSCQGLNPLQVYDQGNFIYEELLTAIEDGSVALLQAPQLNRDPPAKGDPALLWTRWMLRIAGLDARGILAECLRTAAEQFANTTDADLPMAIEREIARDMMRMQVQPAMMDNYRRFVLFRTKQDGYFAEDSKYGIECTSCDKFDFKDGYFTTNDKSNDSEKK</sequence>
<keyword evidence="3" id="KW-1185">Reference proteome</keyword>
<dbReference type="AlphaFoldDB" id="A0A1Y2IXW0"/>
<organism evidence="2 3">
    <name type="scientific">Trametes coccinea (strain BRFM310)</name>
    <name type="common">Pycnoporus coccineus</name>
    <dbReference type="NCBI Taxonomy" id="1353009"/>
    <lineage>
        <taxon>Eukaryota</taxon>
        <taxon>Fungi</taxon>
        <taxon>Dikarya</taxon>
        <taxon>Basidiomycota</taxon>
        <taxon>Agaricomycotina</taxon>
        <taxon>Agaricomycetes</taxon>
        <taxon>Polyporales</taxon>
        <taxon>Polyporaceae</taxon>
        <taxon>Trametes</taxon>
    </lineage>
</organism>
<dbReference type="OrthoDB" id="433924at2759"/>
<feature type="region of interest" description="Disordered" evidence="1">
    <location>
        <begin position="1"/>
        <end position="116"/>
    </location>
</feature>